<proteinExistence type="predicted"/>
<dbReference type="AlphaFoldDB" id="A0A161WE69"/>
<evidence type="ECO:0000313" key="5">
    <source>
        <dbReference type="EMBL" id="KZM72726.1"/>
    </source>
</evidence>
<evidence type="ECO:0000256" key="1">
    <source>
        <dbReference type="ARBA" id="ARBA00005104"/>
    </source>
</evidence>
<dbReference type="STRING" id="455432.AWN90_28520"/>
<keyword evidence="6" id="KW-1185">Reference proteome</keyword>
<keyword evidence="2" id="KW-0686">Riboflavin biosynthesis</keyword>
<dbReference type="PANTHER" id="PTHR21327:SF18">
    <property type="entry name" value="3,4-DIHYDROXY-2-BUTANONE 4-PHOSPHATE SYNTHASE"/>
    <property type="match status" value="1"/>
</dbReference>
<comment type="caution">
    <text evidence="5">The sequence shown here is derived from an EMBL/GenBank/DDBJ whole genome shotgun (WGS) entry which is preliminary data.</text>
</comment>
<dbReference type="Pfam" id="PF00925">
    <property type="entry name" value="GTP_cyclohydro2"/>
    <property type="match status" value="1"/>
</dbReference>
<dbReference type="GO" id="GO:0046872">
    <property type="term" value="F:metal ion binding"/>
    <property type="evidence" value="ECO:0007669"/>
    <property type="project" value="UniProtKB-KW"/>
</dbReference>
<dbReference type="Proteomes" id="UP000076512">
    <property type="component" value="Unassembled WGS sequence"/>
</dbReference>
<dbReference type="InterPro" id="IPR036144">
    <property type="entry name" value="RibA-like_sf"/>
</dbReference>
<dbReference type="EMBL" id="LWGR01000007">
    <property type="protein sequence ID" value="KZM72726.1"/>
    <property type="molecule type" value="Genomic_DNA"/>
</dbReference>
<gene>
    <name evidence="5" type="ORF">AWN90_28520</name>
</gene>
<evidence type="ECO:0000259" key="4">
    <source>
        <dbReference type="Pfam" id="PF00925"/>
    </source>
</evidence>
<dbReference type="GO" id="GO:0009231">
    <property type="term" value="P:riboflavin biosynthetic process"/>
    <property type="evidence" value="ECO:0007669"/>
    <property type="project" value="UniProtKB-UniPathway"/>
</dbReference>
<sequence>MRVAARIGVPLNGFGGMLDTAEINLEDTRHMYSRKGIRLPLRVMELAYGDDFAEVLIFGEIAAGCLVRIHSRCLFGDVIGTDDCDCGPQLDKALDKIFDNGGGVLIYLHQEGRGAGLIAKARGLRLSEAVDYDTFTAYCALGYPPDNRSYILAAIALDKLSAYLPQPLAAIGLLTNNPEKEAALATGRRVTVIPLWTRARTERERRYLAAKVRRGHLNPPPELTEPGSGGRPGLQLLGPLALATVLVAGTHYGLRPRPARAEHPTAKAAERMRALLDSAVDLLTPLPLPEAFPTPA</sequence>
<dbReference type="Gene3D" id="3.40.50.10990">
    <property type="entry name" value="GTP cyclohydrolase II"/>
    <property type="match status" value="1"/>
</dbReference>
<dbReference type="SUPFAM" id="SSF142695">
    <property type="entry name" value="RibA-like"/>
    <property type="match status" value="1"/>
</dbReference>
<evidence type="ECO:0000256" key="2">
    <source>
        <dbReference type="ARBA" id="ARBA00022619"/>
    </source>
</evidence>
<name>A0A161WE69_9NOCA</name>
<reference evidence="5 6" key="1">
    <citation type="submission" date="2016-04" db="EMBL/GenBank/DDBJ databases">
        <authorList>
            <person name="Evans L.H."/>
            <person name="Alamgir A."/>
            <person name="Owens N."/>
            <person name="Weber N.D."/>
            <person name="Virtaneva K."/>
            <person name="Barbian K."/>
            <person name="Babar A."/>
            <person name="Rosenke K."/>
        </authorList>
    </citation>
    <scope>NUCLEOTIDE SEQUENCE [LARGE SCALE GENOMIC DNA]</scope>
    <source>
        <strain evidence="5 6">IFM 0406</strain>
    </source>
</reference>
<protein>
    <recommendedName>
        <fullName evidence="4">GTP cyclohydrolase II domain-containing protein</fullName>
    </recommendedName>
</protein>
<accession>A0A161WE69</accession>
<dbReference type="UniPathway" id="UPA00275"/>
<evidence type="ECO:0000313" key="6">
    <source>
        <dbReference type="Proteomes" id="UP000076512"/>
    </source>
</evidence>
<feature type="domain" description="GTP cyclohydrolase II" evidence="4">
    <location>
        <begin position="55"/>
        <end position="185"/>
    </location>
</feature>
<dbReference type="GO" id="GO:0005829">
    <property type="term" value="C:cytosol"/>
    <property type="evidence" value="ECO:0007669"/>
    <property type="project" value="TreeGrafter"/>
</dbReference>
<organism evidence="5 6">
    <name type="scientific">Nocardia terpenica</name>
    <dbReference type="NCBI Taxonomy" id="455432"/>
    <lineage>
        <taxon>Bacteria</taxon>
        <taxon>Bacillati</taxon>
        <taxon>Actinomycetota</taxon>
        <taxon>Actinomycetes</taxon>
        <taxon>Mycobacteriales</taxon>
        <taxon>Nocardiaceae</taxon>
        <taxon>Nocardia</taxon>
    </lineage>
</organism>
<keyword evidence="3" id="KW-0479">Metal-binding</keyword>
<dbReference type="GO" id="GO:0008686">
    <property type="term" value="F:3,4-dihydroxy-2-butanone-4-phosphate synthase activity"/>
    <property type="evidence" value="ECO:0007669"/>
    <property type="project" value="TreeGrafter"/>
</dbReference>
<comment type="pathway">
    <text evidence="1">Cofactor biosynthesis; riboflavin biosynthesis.</text>
</comment>
<dbReference type="PANTHER" id="PTHR21327">
    <property type="entry name" value="GTP CYCLOHYDROLASE II-RELATED"/>
    <property type="match status" value="1"/>
</dbReference>
<dbReference type="InterPro" id="IPR032677">
    <property type="entry name" value="GTP_cyclohydro_II"/>
</dbReference>
<evidence type="ECO:0000256" key="3">
    <source>
        <dbReference type="ARBA" id="ARBA00022723"/>
    </source>
</evidence>